<dbReference type="PANTHER" id="PTHR30098:SF2">
    <property type="entry name" value="LEUCYL_PHENYLALANYL-TRNA--PROTEIN TRANSFERASE"/>
    <property type="match status" value="1"/>
</dbReference>
<dbReference type="InterPro" id="IPR016181">
    <property type="entry name" value="Acyl_CoA_acyltransferase"/>
</dbReference>
<dbReference type="Pfam" id="PF03588">
    <property type="entry name" value="Leu_Phe_trans"/>
    <property type="match status" value="1"/>
</dbReference>
<dbReference type="InterPro" id="IPR004616">
    <property type="entry name" value="Leu/Phe-tRNA_Trfase"/>
</dbReference>
<organism evidence="5 6">
    <name type="scientific">Streptomyces hazeniae</name>
    <dbReference type="NCBI Taxonomy" id="3075538"/>
    <lineage>
        <taxon>Bacteria</taxon>
        <taxon>Bacillati</taxon>
        <taxon>Actinomycetota</taxon>
        <taxon>Actinomycetes</taxon>
        <taxon>Kitasatosporales</taxon>
        <taxon>Streptomycetaceae</taxon>
        <taxon>Streptomyces</taxon>
    </lineage>
</organism>
<dbReference type="Proteomes" id="UP001183414">
    <property type="component" value="Unassembled WGS sequence"/>
</dbReference>
<dbReference type="Gene3D" id="3.30.70.3550">
    <property type="entry name" value="Leucyl/phenylalanyl-tRNA-protein transferase, N-terminal domain"/>
    <property type="match status" value="1"/>
</dbReference>
<dbReference type="InterPro" id="IPR042221">
    <property type="entry name" value="Leu/Phe-tRNA_Trfase_N"/>
</dbReference>
<keyword evidence="3 5" id="KW-0012">Acyltransferase</keyword>
<evidence type="ECO:0000256" key="3">
    <source>
        <dbReference type="ARBA" id="ARBA00023315"/>
    </source>
</evidence>
<keyword evidence="2 5" id="KW-0808">Transferase</keyword>
<gene>
    <name evidence="5" type="ORF">RM572_25610</name>
</gene>
<keyword evidence="1" id="KW-0963">Cytoplasm</keyword>
<evidence type="ECO:0000313" key="6">
    <source>
        <dbReference type="Proteomes" id="UP001183414"/>
    </source>
</evidence>
<dbReference type="PANTHER" id="PTHR30098">
    <property type="entry name" value="LEUCYL/PHENYLALANYL-TRNA--PROTEIN TRANSFERASE"/>
    <property type="match status" value="1"/>
</dbReference>
<sequence length="261" mass="28610">MKNASLPRLKRTWESIDLATAPCDGPVAFGDNLDAQTVLGAYRHGLYPFPADTLEQRLLNEMSYEPDVAAGRVKLLDDSAEPYSVAWCSPDPRPLILVEQARVQRSLRRQLRKATNWVTTADACFERVIQQCREGRAERWLTDELLASLCSLHKSGHAHSVEVWDDGQLIGGTLGVRIGAVFSADSQFTLRSGAGKVAVTDLTRRFAEAGGLAIDVQHDGDHARLLGARPIPRPQYLDMLNAPHQGAPLPTEALPATRLAD</sequence>
<keyword evidence="6" id="KW-1185">Reference proteome</keyword>
<accession>A0ABU2P2K4</accession>
<name>A0ABU2P2K4_9ACTN</name>
<evidence type="ECO:0000256" key="1">
    <source>
        <dbReference type="ARBA" id="ARBA00022490"/>
    </source>
</evidence>
<protein>
    <submittedName>
        <fullName evidence="5">Leucyl/phenylalanyl-tRNA--protein transferase</fullName>
        <ecNumber evidence="5">2.3.2.6</ecNumber>
    </submittedName>
</protein>
<comment type="caution">
    <text evidence="5">The sequence shown here is derived from an EMBL/GenBank/DDBJ whole genome shotgun (WGS) entry which is preliminary data.</text>
</comment>
<evidence type="ECO:0000256" key="2">
    <source>
        <dbReference type="ARBA" id="ARBA00022679"/>
    </source>
</evidence>
<dbReference type="Gene3D" id="3.40.630.70">
    <property type="entry name" value="Leucyl/phenylalanyl-tRNA-protein transferase, C-terminal domain"/>
    <property type="match status" value="1"/>
</dbReference>
<feature type="region of interest" description="Disordered" evidence="4">
    <location>
        <begin position="242"/>
        <end position="261"/>
    </location>
</feature>
<dbReference type="EMBL" id="JAVREQ010000031">
    <property type="protein sequence ID" value="MDT0382143.1"/>
    <property type="molecule type" value="Genomic_DNA"/>
</dbReference>
<evidence type="ECO:0000313" key="5">
    <source>
        <dbReference type="EMBL" id="MDT0382143.1"/>
    </source>
</evidence>
<dbReference type="EC" id="2.3.2.6" evidence="5"/>
<dbReference type="GO" id="GO:0008914">
    <property type="term" value="F:leucyl-tRNA--protein transferase activity"/>
    <property type="evidence" value="ECO:0007669"/>
    <property type="project" value="UniProtKB-EC"/>
</dbReference>
<evidence type="ECO:0000256" key="4">
    <source>
        <dbReference type="SAM" id="MobiDB-lite"/>
    </source>
</evidence>
<reference evidence="6" key="1">
    <citation type="submission" date="2023-07" db="EMBL/GenBank/DDBJ databases">
        <title>30 novel species of actinomycetes from the DSMZ collection.</title>
        <authorList>
            <person name="Nouioui I."/>
        </authorList>
    </citation>
    <scope>NUCLEOTIDE SEQUENCE [LARGE SCALE GENOMIC DNA]</scope>
    <source>
        <strain evidence="6">DSM 42041</strain>
    </source>
</reference>
<dbReference type="SUPFAM" id="SSF55729">
    <property type="entry name" value="Acyl-CoA N-acyltransferases (Nat)"/>
    <property type="match status" value="1"/>
</dbReference>
<dbReference type="InterPro" id="IPR042203">
    <property type="entry name" value="Leu/Phe-tRNA_Trfase_C"/>
</dbReference>
<proteinExistence type="predicted"/>